<proteinExistence type="inferred from homology"/>
<dbReference type="PRINTS" id="PR00081">
    <property type="entry name" value="GDHRDH"/>
</dbReference>
<evidence type="ECO:0000256" key="2">
    <source>
        <dbReference type="RuleBase" id="RU000363"/>
    </source>
</evidence>
<dbReference type="PRINTS" id="PR00080">
    <property type="entry name" value="SDRFAMILY"/>
</dbReference>
<dbReference type="NCBIfam" id="NF004846">
    <property type="entry name" value="PRK06197.1"/>
    <property type="match status" value="1"/>
</dbReference>
<protein>
    <submittedName>
        <fullName evidence="3">Short-chain dehydrogenase</fullName>
    </submittedName>
</protein>
<dbReference type="eggNOG" id="COG1028">
    <property type="taxonomic scope" value="Bacteria"/>
</dbReference>
<dbReference type="CDD" id="cd05327">
    <property type="entry name" value="retinol-DH_like_SDR_c_like"/>
    <property type="match status" value="1"/>
</dbReference>
<keyword evidence="1" id="KW-0560">Oxidoreductase</keyword>
<dbReference type="PANTHER" id="PTHR43157:SF31">
    <property type="entry name" value="PHOSPHATIDYLINOSITOL-GLYCAN BIOSYNTHESIS CLASS F PROTEIN"/>
    <property type="match status" value="1"/>
</dbReference>
<organism evidence="3 4">
    <name type="scientific">Anditalea andensis</name>
    <dbReference type="NCBI Taxonomy" id="1048983"/>
    <lineage>
        <taxon>Bacteria</taxon>
        <taxon>Pseudomonadati</taxon>
        <taxon>Bacteroidota</taxon>
        <taxon>Cytophagia</taxon>
        <taxon>Cytophagales</taxon>
        <taxon>Cytophagaceae</taxon>
        <taxon>Anditalea</taxon>
    </lineage>
</organism>
<comment type="caution">
    <text evidence="3">The sequence shown here is derived from an EMBL/GenBank/DDBJ whole genome shotgun (WGS) entry which is preliminary data.</text>
</comment>
<evidence type="ECO:0000313" key="4">
    <source>
        <dbReference type="Proteomes" id="UP000027821"/>
    </source>
</evidence>
<dbReference type="RefSeq" id="WP_035070549.1">
    <property type="nucleotide sequence ID" value="NZ_JMIH01000014.1"/>
</dbReference>
<name>A0A074L2E5_9BACT</name>
<evidence type="ECO:0000313" key="3">
    <source>
        <dbReference type="EMBL" id="KEO74615.1"/>
    </source>
</evidence>
<gene>
    <name evidence="3" type="ORF">EL17_02770</name>
</gene>
<comment type="similarity">
    <text evidence="2">Belongs to the short-chain dehydrogenases/reductases (SDR) family.</text>
</comment>
<dbReference type="AlphaFoldDB" id="A0A074L2E5"/>
<dbReference type="Pfam" id="PF00106">
    <property type="entry name" value="adh_short"/>
    <property type="match status" value="1"/>
</dbReference>
<keyword evidence="4" id="KW-1185">Reference proteome</keyword>
<dbReference type="SUPFAM" id="SSF51735">
    <property type="entry name" value="NAD(P)-binding Rossmann-fold domains"/>
    <property type="match status" value="1"/>
</dbReference>
<dbReference type="Proteomes" id="UP000027821">
    <property type="component" value="Unassembled WGS sequence"/>
</dbReference>
<dbReference type="OrthoDB" id="597510at2"/>
<sequence length="302" mass="33252">MNGFKLEEIPSQSGKIAIVTGANSGLGLETAEGLAKVGYKVIMAARNQEKAEEAQAKILKKNPNAMLDILLLDLNSLAAIKKFTENFLNKYDQLDLLVNNAGLMMPPYQKTKDGFESQIGINHLGHFLLTGLLIDTLNRFPGSRVVSLSSIAHKNGKINFEDFHSRKKYNAQGAYSQSKLACLMFAYELQRRLDKKDYKIVSVAAHPGVAMTNLMQYLPPFMVKVGKAIGPLLLQPPKMGAMPTLRAALDPSVKGGEYFGPSGFGEIKGAPERVHSSRRSLDREVANKLWELSEKETGIKFL</sequence>
<dbReference type="GO" id="GO:0016491">
    <property type="term" value="F:oxidoreductase activity"/>
    <property type="evidence" value="ECO:0007669"/>
    <property type="project" value="UniProtKB-KW"/>
</dbReference>
<dbReference type="InterPro" id="IPR002347">
    <property type="entry name" value="SDR_fam"/>
</dbReference>
<dbReference type="PANTHER" id="PTHR43157">
    <property type="entry name" value="PHOSPHATIDYLINOSITOL-GLYCAN BIOSYNTHESIS CLASS F PROTEIN-RELATED"/>
    <property type="match status" value="1"/>
</dbReference>
<reference evidence="3 4" key="1">
    <citation type="submission" date="2014-04" db="EMBL/GenBank/DDBJ databases">
        <title>Characterization and application of a salt tolerant electro-active bacterium.</title>
        <authorList>
            <person name="Yang L."/>
            <person name="Wei S."/>
            <person name="Tay Q.X.M."/>
        </authorList>
    </citation>
    <scope>NUCLEOTIDE SEQUENCE [LARGE SCALE GENOMIC DNA]</scope>
    <source>
        <strain evidence="3 4">LY1</strain>
    </source>
</reference>
<dbReference type="InterPro" id="IPR036291">
    <property type="entry name" value="NAD(P)-bd_dom_sf"/>
</dbReference>
<accession>A0A074L2E5</accession>
<dbReference type="EMBL" id="JMIH01000014">
    <property type="protein sequence ID" value="KEO74615.1"/>
    <property type="molecule type" value="Genomic_DNA"/>
</dbReference>
<evidence type="ECO:0000256" key="1">
    <source>
        <dbReference type="ARBA" id="ARBA00023002"/>
    </source>
</evidence>
<dbReference type="Gene3D" id="3.40.50.720">
    <property type="entry name" value="NAD(P)-binding Rossmann-like Domain"/>
    <property type="match status" value="1"/>
</dbReference>
<dbReference type="STRING" id="1048983.EL17_02770"/>